<evidence type="ECO:0000256" key="2">
    <source>
        <dbReference type="SAM" id="SignalP"/>
    </source>
</evidence>
<accession>A0AAE9XSH6</accession>
<feature type="region of interest" description="Disordered" evidence="1">
    <location>
        <begin position="28"/>
        <end position="50"/>
    </location>
</feature>
<name>A0AAE9XSH6_9PROT</name>
<dbReference type="Pfam" id="PF03413">
    <property type="entry name" value="PepSY"/>
    <property type="match status" value="1"/>
</dbReference>
<dbReference type="KEGG" id="gso:PH603_06535"/>
<evidence type="ECO:0000259" key="3">
    <source>
        <dbReference type="Pfam" id="PF03413"/>
    </source>
</evidence>
<evidence type="ECO:0000313" key="4">
    <source>
        <dbReference type="EMBL" id="WCL55414.1"/>
    </source>
</evidence>
<organism evidence="4 5">
    <name type="scientific">Gimibacter soli</name>
    <dbReference type="NCBI Taxonomy" id="3024400"/>
    <lineage>
        <taxon>Bacteria</taxon>
        <taxon>Pseudomonadati</taxon>
        <taxon>Pseudomonadota</taxon>
        <taxon>Alphaproteobacteria</taxon>
        <taxon>Kordiimonadales</taxon>
        <taxon>Temperatibacteraceae</taxon>
        <taxon>Gimibacter</taxon>
    </lineage>
</organism>
<proteinExistence type="predicted"/>
<dbReference type="Proteomes" id="UP001217500">
    <property type="component" value="Chromosome"/>
</dbReference>
<dbReference type="InterPro" id="IPR025711">
    <property type="entry name" value="PepSY"/>
</dbReference>
<keyword evidence="2" id="KW-0732">Signal</keyword>
<evidence type="ECO:0000313" key="5">
    <source>
        <dbReference type="Proteomes" id="UP001217500"/>
    </source>
</evidence>
<dbReference type="EMBL" id="CP116805">
    <property type="protein sequence ID" value="WCL55414.1"/>
    <property type="molecule type" value="Genomic_DNA"/>
</dbReference>
<feature type="signal peptide" evidence="2">
    <location>
        <begin position="1"/>
        <end position="28"/>
    </location>
</feature>
<gene>
    <name evidence="4" type="ORF">PH603_06535</name>
</gene>
<feature type="chain" id="PRO_5042037529" evidence="2">
    <location>
        <begin position="29"/>
        <end position="111"/>
    </location>
</feature>
<feature type="domain" description="PepSY" evidence="3">
    <location>
        <begin position="53"/>
        <end position="110"/>
    </location>
</feature>
<dbReference type="Gene3D" id="3.10.450.40">
    <property type="match status" value="1"/>
</dbReference>
<keyword evidence="5" id="KW-1185">Reference proteome</keyword>
<sequence length="111" mass="12212">MMTFIRKFWLAFLTLALVAPLAPTAAEAQQRGSNRAQTEQDEALAAQKRGDVLPYHEIKKRTEAQIGGKVVGQRLRNTNTGWVYELRVMGGDGKVAFVLVDAASGKILKAR</sequence>
<dbReference type="RefSeq" id="WP_289505224.1">
    <property type="nucleotide sequence ID" value="NZ_CP116805.1"/>
</dbReference>
<reference evidence="4" key="1">
    <citation type="submission" date="2023-01" db="EMBL/GenBank/DDBJ databases">
        <title>The genome sequence of Kordiimonadaceae bacterium 6D33.</title>
        <authorList>
            <person name="Liu Y."/>
        </authorList>
    </citation>
    <scope>NUCLEOTIDE SEQUENCE</scope>
    <source>
        <strain evidence="4">6D33</strain>
    </source>
</reference>
<protein>
    <submittedName>
        <fullName evidence="4">PepSY domain-containing protein</fullName>
    </submittedName>
</protein>
<dbReference type="AlphaFoldDB" id="A0AAE9XSH6"/>
<evidence type="ECO:0000256" key="1">
    <source>
        <dbReference type="SAM" id="MobiDB-lite"/>
    </source>
</evidence>